<dbReference type="InterPro" id="IPR000850">
    <property type="entry name" value="Adenylat/UMP-CMP_kin"/>
</dbReference>
<dbReference type="InterPro" id="IPR027417">
    <property type="entry name" value="P-loop_NTPase"/>
</dbReference>
<evidence type="ECO:0000256" key="3">
    <source>
        <dbReference type="ARBA" id="ARBA00022777"/>
    </source>
</evidence>
<dbReference type="InterPro" id="IPR033690">
    <property type="entry name" value="Adenylat_kinase_CS"/>
</dbReference>
<protein>
    <recommendedName>
        <fullName evidence="5">Adenylate kinase active site lid domain-containing protein</fullName>
    </recommendedName>
</protein>
<keyword evidence="2" id="KW-0547">Nucleotide-binding</keyword>
<dbReference type="EMBL" id="UINC01005805">
    <property type="protein sequence ID" value="SVA23656.1"/>
    <property type="molecule type" value="Genomic_DNA"/>
</dbReference>
<dbReference type="PANTHER" id="PTHR23359">
    <property type="entry name" value="NUCLEOTIDE KINASE"/>
    <property type="match status" value="1"/>
</dbReference>
<organism evidence="4">
    <name type="scientific">marine metagenome</name>
    <dbReference type="NCBI Taxonomy" id="408172"/>
    <lineage>
        <taxon>unclassified sequences</taxon>
        <taxon>metagenomes</taxon>
        <taxon>ecological metagenomes</taxon>
    </lineage>
</organism>
<dbReference type="PROSITE" id="PS00113">
    <property type="entry name" value="ADENYLATE_KINASE"/>
    <property type="match status" value="1"/>
</dbReference>
<name>A0A381U615_9ZZZZ</name>
<evidence type="ECO:0000256" key="2">
    <source>
        <dbReference type="ARBA" id="ARBA00022741"/>
    </source>
</evidence>
<dbReference type="Pfam" id="PF00406">
    <property type="entry name" value="ADK"/>
    <property type="match status" value="1"/>
</dbReference>
<dbReference type="GO" id="GO:0005524">
    <property type="term" value="F:ATP binding"/>
    <property type="evidence" value="ECO:0007669"/>
    <property type="project" value="InterPro"/>
</dbReference>
<evidence type="ECO:0000313" key="4">
    <source>
        <dbReference type="EMBL" id="SVA23656.1"/>
    </source>
</evidence>
<keyword evidence="1" id="KW-0808">Transferase</keyword>
<dbReference type="HAMAP" id="MF_00235">
    <property type="entry name" value="Adenylate_kinase_Adk"/>
    <property type="match status" value="1"/>
</dbReference>
<accession>A0A381U615</accession>
<dbReference type="SUPFAM" id="SSF52540">
    <property type="entry name" value="P-loop containing nucleoside triphosphate hydrolases"/>
    <property type="match status" value="1"/>
</dbReference>
<sequence length="157" mass="18298">MLRESIKEENSLGLQVKEIMARGELISDDLVLKVIIERVNQEDCKSGFILDGYPRNVSQAESLDEVLKNIAKKIDYIILLEVDLNALESRIIKRSQENNEVNREDDSSNILKKRLDEYVNQTAPLEEYYKYHNKFNKINGMEDISNVFLNINNFLMK</sequence>
<dbReference type="GO" id="GO:0006139">
    <property type="term" value="P:nucleobase-containing compound metabolic process"/>
    <property type="evidence" value="ECO:0007669"/>
    <property type="project" value="InterPro"/>
</dbReference>
<dbReference type="PRINTS" id="PR00094">
    <property type="entry name" value="ADENYLTKNASE"/>
</dbReference>
<evidence type="ECO:0000256" key="1">
    <source>
        <dbReference type="ARBA" id="ARBA00022679"/>
    </source>
</evidence>
<keyword evidence="3" id="KW-0418">Kinase</keyword>
<dbReference type="AlphaFoldDB" id="A0A381U615"/>
<gene>
    <name evidence="4" type="ORF">METZ01_LOCUS76510</name>
</gene>
<reference evidence="4" key="1">
    <citation type="submission" date="2018-05" db="EMBL/GenBank/DDBJ databases">
        <authorList>
            <person name="Lanie J.A."/>
            <person name="Ng W.-L."/>
            <person name="Kazmierczak K.M."/>
            <person name="Andrzejewski T.M."/>
            <person name="Davidsen T.M."/>
            <person name="Wayne K.J."/>
            <person name="Tettelin H."/>
            <person name="Glass J.I."/>
            <person name="Rusch D."/>
            <person name="Podicherti R."/>
            <person name="Tsui H.-C.T."/>
            <person name="Winkler M.E."/>
        </authorList>
    </citation>
    <scope>NUCLEOTIDE SEQUENCE</scope>
</reference>
<dbReference type="Gene3D" id="3.40.50.300">
    <property type="entry name" value="P-loop containing nucleotide triphosphate hydrolases"/>
    <property type="match status" value="1"/>
</dbReference>
<dbReference type="CDD" id="cd01428">
    <property type="entry name" value="ADK"/>
    <property type="match status" value="1"/>
</dbReference>
<evidence type="ECO:0008006" key="5">
    <source>
        <dbReference type="Google" id="ProtNLM"/>
    </source>
</evidence>
<dbReference type="GO" id="GO:0019205">
    <property type="term" value="F:nucleobase-containing compound kinase activity"/>
    <property type="evidence" value="ECO:0007669"/>
    <property type="project" value="InterPro"/>
</dbReference>
<proteinExistence type="inferred from homology"/>